<dbReference type="Gene3D" id="3.40.50.2300">
    <property type="match status" value="1"/>
</dbReference>
<feature type="domain" description="Phosphotyrosine protein phosphatase I" evidence="2">
    <location>
        <begin position="5"/>
        <end position="145"/>
    </location>
</feature>
<proteinExistence type="predicted"/>
<evidence type="ECO:0000313" key="4">
    <source>
        <dbReference type="Proteomes" id="UP000295510"/>
    </source>
</evidence>
<dbReference type="Pfam" id="PF01451">
    <property type="entry name" value="LMWPc"/>
    <property type="match status" value="1"/>
</dbReference>
<dbReference type="SMART" id="SM00226">
    <property type="entry name" value="LMWPc"/>
    <property type="match status" value="1"/>
</dbReference>
<dbReference type="PANTHER" id="PTHR43428:SF1">
    <property type="entry name" value="ARSENATE REDUCTASE"/>
    <property type="match status" value="1"/>
</dbReference>
<dbReference type="InterPro" id="IPR023485">
    <property type="entry name" value="Ptyr_pPase"/>
</dbReference>
<dbReference type="OrthoDB" id="9793058at2"/>
<accession>A0A4R6U3P0</accession>
<reference evidence="3 4" key="1">
    <citation type="submission" date="2019-03" db="EMBL/GenBank/DDBJ databases">
        <title>Genomic Encyclopedia of Type Strains, Phase IV (KMG-IV): sequencing the most valuable type-strain genomes for metagenomic binning, comparative biology and taxonomic classification.</title>
        <authorList>
            <person name="Goeker M."/>
        </authorList>
    </citation>
    <scope>NUCLEOTIDE SEQUENCE [LARGE SCALE GENOMIC DNA]</scope>
    <source>
        <strain evidence="3 4">DSM 19605</strain>
    </source>
</reference>
<dbReference type="AlphaFoldDB" id="A0A4R6U3P0"/>
<dbReference type="Proteomes" id="UP000295510">
    <property type="component" value="Unassembled WGS sequence"/>
</dbReference>
<gene>
    <name evidence="3" type="ORF">DFR43_11532</name>
</gene>
<sequence>MSEPIKVLFLCVHNSARSIMAEAILNHLGGHRFRAFSAGTQARADHQPHPLALAALQSAGIDTQGLRSKNWAEFSQPDSPHLDLIITVCDVAAGEPCPVWPGHPATAHWGYPDPALVTGTEAERLHAFKQTMHALHQRIELLVNLPLSRVDRLILETEARRLAAQAEGGSHA</sequence>
<dbReference type="SUPFAM" id="SSF52788">
    <property type="entry name" value="Phosphotyrosine protein phosphatases I"/>
    <property type="match status" value="1"/>
</dbReference>
<evidence type="ECO:0000259" key="2">
    <source>
        <dbReference type="SMART" id="SM00226"/>
    </source>
</evidence>
<dbReference type="PANTHER" id="PTHR43428">
    <property type="entry name" value="ARSENATE REDUCTASE"/>
    <property type="match status" value="1"/>
</dbReference>
<evidence type="ECO:0000256" key="1">
    <source>
        <dbReference type="ARBA" id="ARBA00022849"/>
    </source>
</evidence>
<dbReference type="RefSeq" id="WP_133598768.1">
    <property type="nucleotide sequence ID" value="NZ_SNYL01000015.1"/>
</dbReference>
<evidence type="ECO:0000313" key="3">
    <source>
        <dbReference type="EMBL" id="TDQ40641.1"/>
    </source>
</evidence>
<dbReference type="InterPro" id="IPR036196">
    <property type="entry name" value="Ptyr_pPase_sf"/>
</dbReference>
<dbReference type="GO" id="GO:0046685">
    <property type="term" value="P:response to arsenic-containing substance"/>
    <property type="evidence" value="ECO:0007669"/>
    <property type="project" value="UniProtKB-KW"/>
</dbReference>
<organism evidence="3 4">
    <name type="scientific">Tepidicella xavieri</name>
    <dbReference type="NCBI Taxonomy" id="360241"/>
    <lineage>
        <taxon>Bacteria</taxon>
        <taxon>Pseudomonadati</taxon>
        <taxon>Pseudomonadota</taxon>
        <taxon>Betaproteobacteria</taxon>
        <taxon>Burkholderiales</taxon>
        <taxon>Tepidicella</taxon>
    </lineage>
</organism>
<name>A0A4R6U3P0_9BURK</name>
<comment type="caution">
    <text evidence="3">The sequence shown here is derived from an EMBL/GenBank/DDBJ whole genome shotgun (WGS) entry which is preliminary data.</text>
</comment>
<protein>
    <submittedName>
        <fullName evidence="3">Protein-tyrosine-phosphatase</fullName>
    </submittedName>
</protein>
<dbReference type="EMBL" id="SNYL01000015">
    <property type="protein sequence ID" value="TDQ40641.1"/>
    <property type="molecule type" value="Genomic_DNA"/>
</dbReference>
<keyword evidence="1" id="KW-0059">Arsenical resistance</keyword>
<keyword evidence="4" id="KW-1185">Reference proteome</keyword>
<dbReference type="CDD" id="cd16345">
    <property type="entry name" value="LMWP_ArsC"/>
    <property type="match status" value="1"/>
</dbReference>